<dbReference type="KEGG" id="nai:NECAME_02663"/>
<keyword evidence="1" id="KW-0472">Membrane</keyword>
<name>W2TDY8_NECAM</name>
<reference evidence="3" key="1">
    <citation type="journal article" date="2014" name="Nat. Genet.">
        <title>Genome of the human hookworm Necator americanus.</title>
        <authorList>
            <person name="Tang Y.T."/>
            <person name="Gao X."/>
            <person name="Rosa B.A."/>
            <person name="Abubucker S."/>
            <person name="Hallsworth-Pepin K."/>
            <person name="Martin J."/>
            <person name="Tyagi R."/>
            <person name="Heizer E."/>
            <person name="Zhang X."/>
            <person name="Bhonagiri-Palsikar V."/>
            <person name="Minx P."/>
            <person name="Warren W.C."/>
            <person name="Wang Q."/>
            <person name="Zhan B."/>
            <person name="Hotez P.J."/>
            <person name="Sternberg P.W."/>
            <person name="Dougall A."/>
            <person name="Gaze S.T."/>
            <person name="Mulvenna J."/>
            <person name="Sotillo J."/>
            <person name="Ranganathan S."/>
            <person name="Rabelo E.M."/>
            <person name="Wilson R.K."/>
            <person name="Felgner P.L."/>
            <person name="Bethony J."/>
            <person name="Hawdon J.M."/>
            <person name="Gasser R.B."/>
            <person name="Loukas A."/>
            <person name="Mitreva M."/>
        </authorList>
    </citation>
    <scope>NUCLEOTIDE SEQUENCE [LARGE SCALE GENOMIC DNA]</scope>
</reference>
<dbReference type="Proteomes" id="UP000053676">
    <property type="component" value="Unassembled WGS sequence"/>
</dbReference>
<dbReference type="AlphaFoldDB" id="W2TDY8"/>
<evidence type="ECO:0000313" key="3">
    <source>
        <dbReference type="Proteomes" id="UP000053676"/>
    </source>
</evidence>
<sequence length="59" mass="6967">MYKFHLMVNVYSLSMHFLQMLGSILVLYEILPVKVERTFMSLSSNHRNSLKNNSTRMSE</sequence>
<protein>
    <submittedName>
        <fullName evidence="2">Uncharacterized protein</fullName>
    </submittedName>
</protein>
<gene>
    <name evidence="2" type="ORF">NECAME_02663</name>
</gene>
<keyword evidence="1" id="KW-0812">Transmembrane</keyword>
<organism evidence="2 3">
    <name type="scientific">Necator americanus</name>
    <name type="common">Human hookworm</name>
    <dbReference type="NCBI Taxonomy" id="51031"/>
    <lineage>
        <taxon>Eukaryota</taxon>
        <taxon>Metazoa</taxon>
        <taxon>Ecdysozoa</taxon>
        <taxon>Nematoda</taxon>
        <taxon>Chromadorea</taxon>
        <taxon>Rhabditida</taxon>
        <taxon>Rhabditina</taxon>
        <taxon>Rhabditomorpha</taxon>
        <taxon>Strongyloidea</taxon>
        <taxon>Ancylostomatidae</taxon>
        <taxon>Bunostominae</taxon>
        <taxon>Necator</taxon>
    </lineage>
</organism>
<feature type="transmembrane region" description="Helical" evidence="1">
    <location>
        <begin position="6"/>
        <end position="31"/>
    </location>
</feature>
<dbReference type="EMBL" id="KI659575">
    <property type="protein sequence ID" value="ETN79237.1"/>
    <property type="molecule type" value="Genomic_DNA"/>
</dbReference>
<keyword evidence="3" id="KW-1185">Reference proteome</keyword>
<evidence type="ECO:0000256" key="1">
    <source>
        <dbReference type="SAM" id="Phobius"/>
    </source>
</evidence>
<proteinExistence type="predicted"/>
<keyword evidence="1" id="KW-1133">Transmembrane helix</keyword>
<accession>W2TDY8</accession>
<evidence type="ECO:0000313" key="2">
    <source>
        <dbReference type="EMBL" id="ETN79237.1"/>
    </source>
</evidence>